<accession>A0ACA9N063</accession>
<protein>
    <submittedName>
        <fullName evidence="1">5640_t:CDS:1</fullName>
    </submittedName>
</protein>
<dbReference type="Proteomes" id="UP000789860">
    <property type="component" value="Unassembled WGS sequence"/>
</dbReference>
<comment type="caution">
    <text evidence="1">The sequence shown here is derived from an EMBL/GenBank/DDBJ whole genome shotgun (WGS) entry which is preliminary data.</text>
</comment>
<proteinExistence type="predicted"/>
<sequence length="42" mass="4728">FVLNLPYQSFTNCACTQGKYLGSQYKICPSGIRTDNPNGIWE</sequence>
<feature type="non-terminal residue" evidence="1">
    <location>
        <position position="1"/>
    </location>
</feature>
<name>A0ACA9N063_9GLOM</name>
<evidence type="ECO:0000313" key="2">
    <source>
        <dbReference type="Proteomes" id="UP000789860"/>
    </source>
</evidence>
<gene>
    <name evidence="1" type="ORF">SCALOS_LOCUS7776</name>
</gene>
<keyword evidence="2" id="KW-1185">Reference proteome</keyword>
<dbReference type="EMBL" id="CAJVPM010018455">
    <property type="protein sequence ID" value="CAG8625024.1"/>
    <property type="molecule type" value="Genomic_DNA"/>
</dbReference>
<feature type="non-terminal residue" evidence="1">
    <location>
        <position position="42"/>
    </location>
</feature>
<organism evidence="1 2">
    <name type="scientific">Scutellospora calospora</name>
    <dbReference type="NCBI Taxonomy" id="85575"/>
    <lineage>
        <taxon>Eukaryota</taxon>
        <taxon>Fungi</taxon>
        <taxon>Fungi incertae sedis</taxon>
        <taxon>Mucoromycota</taxon>
        <taxon>Glomeromycotina</taxon>
        <taxon>Glomeromycetes</taxon>
        <taxon>Diversisporales</taxon>
        <taxon>Gigasporaceae</taxon>
        <taxon>Scutellospora</taxon>
    </lineage>
</organism>
<evidence type="ECO:0000313" key="1">
    <source>
        <dbReference type="EMBL" id="CAG8625024.1"/>
    </source>
</evidence>
<reference evidence="1" key="1">
    <citation type="submission" date="2021-06" db="EMBL/GenBank/DDBJ databases">
        <authorList>
            <person name="Kallberg Y."/>
            <person name="Tangrot J."/>
            <person name="Rosling A."/>
        </authorList>
    </citation>
    <scope>NUCLEOTIDE SEQUENCE</scope>
    <source>
        <strain evidence="1">AU212A</strain>
    </source>
</reference>